<gene>
    <name evidence="1" type="ORF">MUN78_11915</name>
</gene>
<evidence type="ECO:0000313" key="1">
    <source>
        <dbReference type="EMBL" id="UOQ56380.1"/>
    </source>
</evidence>
<evidence type="ECO:0000313" key="2">
    <source>
        <dbReference type="Proteomes" id="UP000831786"/>
    </source>
</evidence>
<reference evidence="1 2" key="1">
    <citation type="submission" date="2022-04" db="EMBL/GenBank/DDBJ databases">
        <title>Leucobacter sp. isolated from rhizosphere of garlic.</title>
        <authorList>
            <person name="Won M."/>
            <person name="Lee C.-M."/>
            <person name="Woen H.-Y."/>
            <person name="Kwon S.-W."/>
        </authorList>
    </citation>
    <scope>NUCLEOTIDE SEQUENCE [LARGE SCALE GENOMIC DNA]</scope>
    <source>
        <strain evidence="1 2">H21R-40</strain>
    </source>
</reference>
<sequence>MSLNIFQRRAVTKTLLSDLDRSGLTRDEVAADLRITTDQLDKAIRMAAGGDPTHIWLVRDYLHQAVIDAGGEPTEHTVLTEASRAKARQWFTMTIPPRHDFSAVAARGEAR</sequence>
<organism evidence="1 2">
    <name type="scientific">Leucobacter allii</name>
    <dbReference type="NCBI Taxonomy" id="2932247"/>
    <lineage>
        <taxon>Bacteria</taxon>
        <taxon>Bacillati</taxon>
        <taxon>Actinomycetota</taxon>
        <taxon>Actinomycetes</taxon>
        <taxon>Micrococcales</taxon>
        <taxon>Microbacteriaceae</taxon>
        <taxon>Leucobacter</taxon>
    </lineage>
</organism>
<name>A0ABY4FI77_9MICO</name>
<dbReference type="RefSeq" id="WP_244726675.1">
    <property type="nucleotide sequence ID" value="NZ_CP095045.1"/>
</dbReference>
<accession>A0ABY4FI77</accession>
<protein>
    <submittedName>
        <fullName evidence="1">DUF2316 family protein</fullName>
    </submittedName>
</protein>
<dbReference type="Proteomes" id="UP000831786">
    <property type="component" value="Chromosome"/>
</dbReference>
<keyword evidence="2" id="KW-1185">Reference proteome</keyword>
<proteinExistence type="predicted"/>
<dbReference type="Pfam" id="PF10078">
    <property type="entry name" value="DUF2316"/>
    <property type="match status" value="1"/>
</dbReference>
<dbReference type="EMBL" id="CP095045">
    <property type="protein sequence ID" value="UOQ56380.1"/>
    <property type="molecule type" value="Genomic_DNA"/>
</dbReference>
<dbReference type="InterPro" id="IPR018757">
    <property type="entry name" value="DUF2316"/>
</dbReference>